<name>A0A9W6KPH8_9ACTN</name>
<reference evidence="9" key="1">
    <citation type="journal article" date="2014" name="Int. J. Syst. Evol. Microbiol.">
        <title>Complete genome sequence of Corynebacterium casei LMG S-19264T (=DSM 44701T), isolated from a smear-ripened cheese.</title>
        <authorList>
            <consortium name="US DOE Joint Genome Institute (JGI-PGF)"/>
            <person name="Walter F."/>
            <person name="Albersmeier A."/>
            <person name="Kalinowski J."/>
            <person name="Ruckert C."/>
        </authorList>
    </citation>
    <scope>NUCLEOTIDE SEQUENCE</scope>
    <source>
        <strain evidence="9">VKM Ac-1321</strain>
    </source>
</reference>
<organism evidence="9 10">
    <name type="scientific">Dactylosporangium matsuzakiense</name>
    <dbReference type="NCBI Taxonomy" id="53360"/>
    <lineage>
        <taxon>Bacteria</taxon>
        <taxon>Bacillati</taxon>
        <taxon>Actinomycetota</taxon>
        <taxon>Actinomycetes</taxon>
        <taxon>Micromonosporales</taxon>
        <taxon>Micromonosporaceae</taxon>
        <taxon>Dactylosporangium</taxon>
    </lineage>
</organism>
<dbReference type="EMBL" id="BSFP01000051">
    <property type="protein sequence ID" value="GLL04938.1"/>
    <property type="molecule type" value="Genomic_DNA"/>
</dbReference>
<evidence type="ECO:0000256" key="4">
    <source>
        <dbReference type="ARBA" id="ARBA00022989"/>
    </source>
</evidence>
<keyword evidence="5 7" id="KW-0472">Membrane</keyword>
<evidence type="ECO:0000256" key="7">
    <source>
        <dbReference type="SAM" id="Phobius"/>
    </source>
</evidence>
<dbReference type="AlphaFoldDB" id="A0A9W6KPH8"/>
<feature type="region of interest" description="Disordered" evidence="6">
    <location>
        <begin position="96"/>
        <end position="129"/>
    </location>
</feature>
<evidence type="ECO:0000256" key="3">
    <source>
        <dbReference type="ARBA" id="ARBA00022692"/>
    </source>
</evidence>
<comment type="caution">
    <text evidence="9">The sequence shown here is derived from an EMBL/GenBank/DDBJ whole genome shotgun (WGS) entry which is preliminary data.</text>
</comment>
<feature type="transmembrane region" description="Helical" evidence="7">
    <location>
        <begin position="37"/>
        <end position="58"/>
    </location>
</feature>
<proteinExistence type="predicted"/>
<evidence type="ECO:0000256" key="2">
    <source>
        <dbReference type="ARBA" id="ARBA00022475"/>
    </source>
</evidence>
<keyword evidence="4 7" id="KW-1133">Transmembrane helix</keyword>
<gene>
    <name evidence="9" type="ORF">GCM10017581_066850</name>
</gene>
<evidence type="ECO:0000313" key="10">
    <source>
        <dbReference type="Proteomes" id="UP001143480"/>
    </source>
</evidence>
<keyword evidence="3 7" id="KW-0812">Transmembrane</keyword>
<comment type="subcellular location">
    <subcellularLocation>
        <location evidence="1">Cell membrane</location>
        <topology evidence="1">Multi-pass membrane protein</topology>
    </subcellularLocation>
</comment>
<reference evidence="9" key="2">
    <citation type="submission" date="2023-01" db="EMBL/GenBank/DDBJ databases">
        <authorList>
            <person name="Sun Q."/>
            <person name="Evtushenko L."/>
        </authorList>
    </citation>
    <scope>NUCLEOTIDE SEQUENCE</scope>
    <source>
        <strain evidence="9">VKM Ac-1321</strain>
    </source>
</reference>
<dbReference type="Proteomes" id="UP001143480">
    <property type="component" value="Unassembled WGS sequence"/>
</dbReference>
<protein>
    <recommendedName>
        <fullName evidence="8">Cardiolipin synthase N-terminal domain-containing protein</fullName>
    </recommendedName>
</protein>
<feature type="domain" description="Cardiolipin synthase N-terminal" evidence="8">
    <location>
        <begin position="48"/>
        <end position="92"/>
    </location>
</feature>
<evidence type="ECO:0000259" key="8">
    <source>
        <dbReference type="Pfam" id="PF13396"/>
    </source>
</evidence>
<evidence type="ECO:0000256" key="1">
    <source>
        <dbReference type="ARBA" id="ARBA00004651"/>
    </source>
</evidence>
<dbReference type="Pfam" id="PF13396">
    <property type="entry name" value="PLDc_N"/>
    <property type="match status" value="1"/>
</dbReference>
<keyword evidence="2" id="KW-1003">Cell membrane</keyword>
<evidence type="ECO:0000256" key="5">
    <source>
        <dbReference type="ARBA" id="ARBA00023136"/>
    </source>
</evidence>
<dbReference type="GO" id="GO:0005886">
    <property type="term" value="C:plasma membrane"/>
    <property type="evidence" value="ECO:0007669"/>
    <property type="project" value="UniProtKB-SubCell"/>
</dbReference>
<sequence length="169" mass="19011">MTGAPPESIGLLQNHYNSVTGRTVDPGSGTMSGVVRLYGLLFLIDLVMLVWAVIDCLSTDEFAIRNLPKVAWVFIILLFSPVGWIAWFVAGRPQQPARAGAGSQWRPGSGFPEDQRPRTARAAAPDDDPEFLRSLAKTRRADEEMFSKWEADLRRREEELRRREEKPDA</sequence>
<keyword evidence="10" id="KW-1185">Reference proteome</keyword>
<dbReference type="InterPro" id="IPR027379">
    <property type="entry name" value="CLS_N"/>
</dbReference>
<evidence type="ECO:0000256" key="6">
    <source>
        <dbReference type="SAM" id="MobiDB-lite"/>
    </source>
</evidence>
<evidence type="ECO:0000313" key="9">
    <source>
        <dbReference type="EMBL" id="GLL04938.1"/>
    </source>
</evidence>
<accession>A0A9W6KPH8</accession>
<feature type="transmembrane region" description="Helical" evidence="7">
    <location>
        <begin position="70"/>
        <end position="90"/>
    </location>
</feature>